<name>A0ABQ6PKU4_9BACT</name>
<organism evidence="2 3">
    <name type="scientific">Algoriphagus confluentis</name>
    <dbReference type="NCBI Taxonomy" id="1697556"/>
    <lineage>
        <taxon>Bacteria</taxon>
        <taxon>Pseudomonadati</taxon>
        <taxon>Bacteroidota</taxon>
        <taxon>Cytophagia</taxon>
        <taxon>Cytophagales</taxon>
        <taxon>Cyclobacteriaceae</taxon>
        <taxon>Algoriphagus</taxon>
    </lineage>
</organism>
<dbReference type="EMBL" id="BTPD01000001">
    <property type="protein sequence ID" value="GMQ27472.1"/>
    <property type="molecule type" value="Genomic_DNA"/>
</dbReference>
<reference evidence="2 3" key="1">
    <citation type="submission" date="2023-08" db="EMBL/GenBank/DDBJ databases">
        <title>Draft genome sequence of Algoriphagus confluentis.</title>
        <authorList>
            <person name="Takatani N."/>
            <person name="Hosokawa M."/>
            <person name="Sawabe T."/>
        </authorList>
    </citation>
    <scope>NUCLEOTIDE SEQUENCE [LARGE SCALE GENOMIC DNA]</scope>
    <source>
        <strain evidence="2 3">NBRC 111222</strain>
    </source>
</reference>
<evidence type="ECO:0000256" key="1">
    <source>
        <dbReference type="SAM" id="MobiDB-lite"/>
    </source>
</evidence>
<feature type="compositionally biased region" description="Gly residues" evidence="1">
    <location>
        <begin position="174"/>
        <end position="193"/>
    </location>
</feature>
<evidence type="ECO:0008006" key="4">
    <source>
        <dbReference type="Google" id="ProtNLM"/>
    </source>
</evidence>
<evidence type="ECO:0000313" key="3">
    <source>
        <dbReference type="Proteomes" id="UP001338309"/>
    </source>
</evidence>
<evidence type="ECO:0000313" key="2">
    <source>
        <dbReference type="EMBL" id="GMQ27472.1"/>
    </source>
</evidence>
<proteinExistence type="predicted"/>
<dbReference type="RefSeq" id="WP_338222290.1">
    <property type="nucleotide sequence ID" value="NZ_BTPD01000001.1"/>
</dbReference>
<comment type="caution">
    <text evidence="2">The sequence shown here is derived from an EMBL/GenBank/DDBJ whole genome shotgun (WGS) entry which is preliminary data.</text>
</comment>
<sequence length="356" mass="38271">MRAFLLGIFFLFTAFFLPACEFFETKVEEYLLQFNSSAGTLEQVIVDGYLLIDGQRTDISLSNLSELSVSEKWIRLTIYEGRDTYYLTVPSFNKDFDLVEEYLDDVMTFVSVFHNTLGGIGSVSNFSVEATDTYEGAGSFQLAGVGELQSTSTGQVQDLVFEMDFDFDTSRTGGSLGTGGGSSGGGTGSGGSGSASCDNTIQISQLLSYWPQIGKGDAVGTGKKVAGNTLFSNLKPTDVGLVVDGTSGDTRYVVQILLTPGNLVANKRLDFIHAGRGAPLTSSGAVGILIAIKGGVNDGWQTNYDYGENRDTGNLFIESVSPQIRGTYEFEAYGDGFDNVKNKQLVRLKGEFCIDP</sequence>
<accession>A0ABQ6PKU4</accession>
<feature type="region of interest" description="Disordered" evidence="1">
    <location>
        <begin position="172"/>
        <end position="194"/>
    </location>
</feature>
<keyword evidence="3" id="KW-1185">Reference proteome</keyword>
<dbReference type="Proteomes" id="UP001338309">
    <property type="component" value="Unassembled WGS sequence"/>
</dbReference>
<gene>
    <name evidence="2" type="ORF">Aconfl_01140</name>
</gene>
<protein>
    <recommendedName>
        <fullName evidence="4">DUF4382 domain-containing protein</fullName>
    </recommendedName>
</protein>